<dbReference type="GeneID" id="24416256"/>
<proteinExistence type="predicted"/>
<accession>E3QXZ8</accession>
<dbReference type="RefSeq" id="XP_008099756.1">
    <property type="nucleotide sequence ID" value="XM_008101565.1"/>
</dbReference>
<dbReference type="AlphaFoldDB" id="E3QXZ8"/>
<gene>
    <name evidence="1" type="ORF">GLRG_10891</name>
</gene>
<dbReference type="STRING" id="645133.E3QXZ8"/>
<protein>
    <submittedName>
        <fullName evidence="1">Uncharacterized protein</fullName>
    </submittedName>
</protein>
<organism evidence="2">
    <name type="scientific">Colletotrichum graminicola (strain M1.001 / M2 / FGSC 10212)</name>
    <name type="common">Maize anthracnose fungus</name>
    <name type="synonym">Glomerella graminicola</name>
    <dbReference type="NCBI Taxonomy" id="645133"/>
    <lineage>
        <taxon>Eukaryota</taxon>
        <taxon>Fungi</taxon>
        <taxon>Dikarya</taxon>
        <taxon>Ascomycota</taxon>
        <taxon>Pezizomycotina</taxon>
        <taxon>Sordariomycetes</taxon>
        <taxon>Hypocreomycetidae</taxon>
        <taxon>Glomerellales</taxon>
        <taxon>Glomerellaceae</taxon>
        <taxon>Colletotrichum</taxon>
        <taxon>Colletotrichum graminicola species complex</taxon>
    </lineage>
</organism>
<name>E3QXZ8_COLGM</name>
<dbReference type="Proteomes" id="UP000008782">
    <property type="component" value="Unassembled WGS sequence"/>
</dbReference>
<dbReference type="OrthoDB" id="4799382at2759"/>
<dbReference type="VEuPathDB" id="FungiDB:GLRG_10891"/>
<dbReference type="EMBL" id="GG697399">
    <property type="protein sequence ID" value="EFQ35736.1"/>
    <property type="molecule type" value="Genomic_DNA"/>
</dbReference>
<keyword evidence="2" id="KW-1185">Reference proteome</keyword>
<sequence>MDSTAQTNLSALSGVTLCNGCANVILDDSNEDFIEGKALHDTHVTLRNKNEDKSNIVCLRPACHWKDTLPELPGLASSAQAGCGLCGFVREHVIKRGRGQSRDVHINAGYIWGADRDIFGTTVNNEGLVFWRCEVYNPSPRKSLGALTFNIETSSVMQT</sequence>
<dbReference type="HOGENOM" id="CLU_1660616_0_0_1"/>
<evidence type="ECO:0000313" key="2">
    <source>
        <dbReference type="Proteomes" id="UP000008782"/>
    </source>
</evidence>
<reference evidence="2" key="1">
    <citation type="journal article" date="2012" name="Nat. Genet.">
        <title>Lifestyle transitions in plant pathogenic Colletotrichum fungi deciphered by genome and transcriptome analyses.</title>
        <authorList>
            <person name="O'Connell R.J."/>
            <person name="Thon M.R."/>
            <person name="Hacquard S."/>
            <person name="Amyotte S.G."/>
            <person name="Kleemann J."/>
            <person name="Torres M.F."/>
            <person name="Damm U."/>
            <person name="Buiate E.A."/>
            <person name="Epstein L."/>
            <person name="Alkan N."/>
            <person name="Altmueller J."/>
            <person name="Alvarado-Balderrama L."/>
            <person name="Bauser C.A."/>
            <person name="Becker C."/>
            <person name="Birren B.W."/>
            <person name="Chen Z."/>
            <person name="Choi J."/>
            <person name="Crouch J.A."/>
            <person name="Duvick J.P."/>
            <person name="Farman M.A."/>
            <person name="Gan P."/>
            <person name="Heiman D."/>
            <person name="Henrissat B."/>
            <person name="Howard R.J."/>
            <person name="Kabbage M."/>
            <person name="Koch C."/>
            <person name="Kracher B."/>
            <person name="Kubo Y."/>
            <person name="Law A.D."/>
            <person name="Lebrun M.-H."/>
            <person name="Lee Y.-H."/>
            <person name="Miyara I."/>
            <person name="Moore N."/>
            <person name="Neumann U."/>
            <person name="Nordstroem K."/>
            <person name="Panaccione D.G."/>
            <person name="Panstruga R."/>
            <person name="Place M."/>
            <person name="Proctor R.H."/>
            <person name="Prusky D."/>
            <person name="Rech G."/>
            <person name="Reinhardt R."/>
            <person name="Rollins J.A."/>
            <person name="Rounsley S."/>
            <person name="Schardl C.L."/>
            <person name="Schwartz D.C."/>
            <person name="Shenoy N."/>
            <person name="Shirasu K."/>
            <person name="Sikhakolli U.R."/>
            <person name="Stueber K."/>
            <person name="Sukno S.A."/>
            <person name="Sweigard J.A."/>
            <person name="Takano Y."/>
            <person name="Takahara H."/>
            <person name="Trail F."/>
            <person name="van der Does H.C."/>
            <person name="Voll L.M."/>
            <person name="Will I."/>
            <person name="Young S."/>
            <person name="Zeng Q."/>
            <person name="Zhang J."/>
            <person name="Zhou S."/>
            <person name="Dickman M.B."/>
            <person name="Schulze-Lefert P."/>
            <person name="Ver Loren van Themaat E."/>
            <person name="Ma L.-J."/>
            <person name="Vaillancourt L.J."/>
        </authorList>
    </citation>
    <scope>NUCLEOTIDE SEQUENCE [LARGE SCALE GENOMIC DNA]</scope>
    <source>
        <strain evidence="2">M1.001 / M2 / FGSC 10212</strain>
    </source>
</reference>
<dbReference type="eggNOG" id="ENOG502SS8J">
    <property type="taxonomic scope" value="Eukaryota"/>
</dbReference>
<evidence type="ECO:0000313" key="1">
    <source>
        <dbReference type="EMBL" id="EFQ35736.1"/>
    </source>
</evidence>